<proteinExistence type="predicted"/>
<protein>
    <submittedName>
        <fullName evidence="2">Uncharacterized protein</fullName>
    </submittedName>
</protein>
<reference evidence="2" key="1">
    <citation type="submission" date="2023-06" db="EMBL/GenBank/DDBJ databases">
        <authorList>
            <consortium name="Lawrence Berkeley National Laboratory"/>
            <person name="Ahrendt S."/>
            <person name="Sahu N."/>
            <person name="Indic B."/>
            <person name="Wong-Bajracharya J."/>
            <person name="Merenyi Z."/>
            <person name="Ke H.-M."/>
            <person name="Monk M."/>
            <person name="Kocsube S."/>
            <person name="Drula E."/>
            <person name="Lipzen A."/>
            <person name="Balint B."/>
            <person name="Henrissat B."/>
            <person name="Andreopoulos B."/>
            <person name="Martin F.M."/>
            <person name="Harder C.B."/>
            <person name="Rigling D."/>
            <person name="Ford K.L."/>
            <person name="Foster G.D."/>
            <person name="Pangilinan J."/>
            <person name="Papanicolaou A."/>
            <person name="Barry K."/>
            <person name="LaButti K."/>
            <person name="Viragh M."/>
            <person name="Koriabine M."/>
            <person name="Yan M."/>
            <person name="Riley R."/>
            <person name="Champramary S."/>
            <person name="Plett K.L."/>
            <person name="Tsai I.J."/>
            <person name="Slot J."/>
            <person name="Sipos G."/>
            <person name="Plett J."/>
            <person name="Nagy L.G."/>
            <person name="Grigoriev I.V."/>
        </authorList>
    </citation>
    <scope>NUCLEOTIDE SEQUENCE</scope>
    <source>
        <strain evidence="2">FPL87.14</strain>
    </source>
</reference>
<evidence type="ECO:0000313" key="3">
    <source>
        <dbReference type="Proteomes" id="UP001175226"/>
    </source>
</evidence>
<evidence type="ECO:0000313" key="2">
    <source>
        <dbReference type="EMBL" id="KAK0431603.1"/>
    </source>
</evidence>
<dbReference type="AlphaFoldDB" id="A0AA39IW72"/>
<feature type="region of interest" description="Disordered" evidence="1">
    <location>
        <begin position="1"/>
        <end position="55"/>
    </location>
</feature>
<dbReference type="EMBL" id="JAUEPT010000110">
    <property type="protein sequence ID" value="KAK0431603.1"/>
    <property type="molecule type" value="Genomic_DNA"/>
</dbReference>
<accession>A0AA39IW72</accession>
<sequence>MRPSFPSKQRRVMSNNTPPSLRPTGSMPPLFQDEFHGTLPSTKTQACGRSELSAQPTPTLLTNHKVVIPVTGARISLSIPRVTADWHGNADVLKSCLARPYGTFQHNNCMEISSPDDGDMSKAMRLPAMAEPLQNVDERRELLLGHFVVERASCTSLAPFPAIFFVCLLSSLAPVNEAVTIRTLTPAGMVMKLL</sequence>
<keyword evidence="3" id="KW-1185">Reference proteome</keyword>
<name>A0AA39IW72_9AGAR</name>
<feature type="compositionally biased region" description="Polar residues" evidence="1">
    <location>
        <begin position="39"/>
        <end position="55"/>
    </location>
</feature>
<dbReference type="Proteomes" id="UP001175226">
    <property type="component" value="Unassembled WGS sequence"/>
</dbReference>
<gene>
    <name evidence="2" type="ORF">EV421DRAFT_2024457</name>
</gene>
<evidence type="ECO:0000256" key="1">
    <source>
        <dbReference type="SAM" id="MobiDB-lite"/>
    </source>
</evidence>
<comment type="caution">
    <text evidence="2">The sequence shown here is derived from an EMBL/GenBank/DDBJ whole genome shotgun (WGS) entry which is preliminary data.</text>
</comment>
<organism evidence="2 3">
    <name type="scientific">Armillaria borealis</name>
    <dbReference type="NCBI Taxonomy" id="47425"/>
    <lineage>
        <taxon>Eukaryota</taxon>
        <taxon>Fungi</taxon>
        <taxon>Dikarya</taxon>
        <taxon>Basidiomycota</taxon>
        <taxon>Agaricomycotina</taxon>
        <taxon>Agaricomycetes</taxon>
        <taxon>Agaricomycetidae</taxon>
        <taxon>Agaricales</taxon>
        <taxon>Marasmiineae</taxon>
        <taxon>Physalacriaceae</taxon>
        <taxon>Armillaria</taxon>
    </lineage>
</organism>